<dbReference type="AlphaFoldDB" id="A0A9P5TF57"/>
<reference evidence="1" key="1">
    <citation type="submission" date="2020-11" db="EMBL/GenBank/DDBJ databases">
        <authorList>
            <consortium name="DOE Joint Genome Institute"/>
            <person name="Ahrendt S."/>
            <person name="Riley R."/>
            <person name="Andreopoulos W."/>
            <person name="LaButti K."/>
            <person name="Pangilinan J."/>
            <person name="Ruiz-duenas F.J."/>
            <person name="Barrasa J.M."/>
            <person name="Sanchez-Garcia M."/>
            <person name="Camarero S."/>
            <person name="Miyauchi S."/>
            <person name="Serrano A."/>
            <person name="Linde D."/>
            <person name="Babiker R."/>
            <person name="Drula E."/>
            <person name="Ayuso-Fernandez I."/>
            <person name="Pacheco R."/>
            <person name="Padilla G."/>
            <person name="Ferreira P."/>
            <person name="Barriuso J."/>
            <person name="Kellner H."/>
            <person name="Castanera R."/>
            <person name="Alfaro M."/>
            <person name="Ramirez L."/>
            <person name="Pisabarro A.G."/>
            <person name="Kuo A."/>
            <person name="Tritt A."/>
            <person name="Lipzen A."/>
            <person name="He G."/>
            <person name="Yan M."/>
            <person name="Ng V."/>
            <person name="Cullen D."/>
            <person name="Martin F."/>
            <person name="Rosso M.-N."/>
            <person name="Henrissat B."/>
            <person name="Hibbett D."/>
            <person name="Martinez A.T."/>
            <person name="Grigoriev I.V."/>
        </authorList>
    </citation>
    <scope>NUCLEOTIDE SEQUENCE</scope>
    <source>
        <strain evidence="1">AH 44721</strain>
    </source>
</reference>
<evidence type="ECO:0000313" key="1">
    <source>
        <dbReference type="EMBL" id="KAF8873060.1"/>
    </source>
</evidence>
<dbReference type="EMBL" id="JADNYJ010000248">
    <property type="protein sequence ID" value="KAF8873060.1"/>
    <property type="molecule type" value="Genomic_DNA"/>
</dbReference>
<evidence type="ECO:0000313" key="2">
    <source>
        <dbReference type="EMBL" id="KAF8903684.1"/>
    </source>
</evidence>
<comment type="caution">
    <text evidence="1">The sequence shown here is derived from an EMBL/GenBank/DDBJ whole genome shotgun (WGS) entry which is preliminary data.</text>
</comment>
<dbReference type="EMBL" id="JADNYJ010000029">
    <property type="protein sequence ID" value="KAF8903684.1"/>
    <property type="molecule type" value="Genomic_DNA"/>
</dbReference>
<evidence type="ECO:0000313" key="3">
    <source>
        <dbReference type="Proteomes" id="UP000724874"/>
    </source>
</evidence>
<gene>
    <name evidence="2" type="ORF">CPB84DRAFT_1746081</name>
    <name evidence="1" type="ORF">CPB84DRAFT_1753388</name>
</gene>
<dbReference type="Proteomes" id="UP000724874">
    <property type="component" value="Unassembled WGS sequence"/>
</dbReference>
<proteinExistence type="predicted"/>
<sequence length="168" mass="19544">MPDLDHNWITGYKILPTLRTRANFGIVHDRMLTDLHVNTAVDKGKWWGYVDLVEASSARGSRRFDPKVIQVIESVQFREIHYKGATYSRVTHHKRPHAYAYVQRKVVPKGHLSATICNAFLMEMLVTKAKFKHRHFLDDNNDESSQRNTACCKRKEHTDLLWNSDILA</sequence>
<name>A0A9P5TF57_GYMJU</name>
<accession>A0A9P5TF57</accession>
<protein>
    <submittedName>
        <fullName evidence="1">Uncharacterized protein</fullName>
    </submittedName>
</protein>
<keyword evidence="3" id="KW-1185">Reference proteome</keyword>
<organism evidence="1 3">
    <name type="scientific">Gymnopilus junonius</name>
    <name type="common">Spectacular rustgill mushroom</name>
    <name type="synonym">Gymnopilus spectabilis subsp. junonius</name>
    <dbReference type="NCBI Taxonomy" id="109634"/>
    <lineage>
        <taxon>Eukaryota</taxon>
        <taxon>Fungi</taxon>
        <taxon>Dikarya</taxon>
        <taxon>Basidiomycota</taxon>
        <taxon>Agaricomycotina</taxon>
        <taxon>Agaricomycetes</taxon>
        <taxon>Agaricomycetidae</taxon>
        <taxon>Agaricales</taxon>
        <taxon>Agaricineae</taxon>
        <taxon>Hymenogastraceae</taxon>
        <taxon>Gymnopilus</taxon>
    </lineage>
</organism>